<gene>
    <name evidence="1" type="ORF">N3K66_003416</name>
</gene>
<keyword evidence="2" id="KW-1185">Reference proteome</keyword>
<comment type="caution">
    <text evidence="1">The sequence shown here is derived from an EMBL/GenBank/DDBJ whole genome shotgun (WGS) entry which is preliminary data.</text>
</comment>
<sequence length="630" mass="69787">MRRAPAHYDGLWRCLCPAFDQASFARAIRAPILLARANNNHNRPRLSSSRRCDVGRGLSRAYHGGVFDDRIIQKTEEDVRPEPPPVAAVPQQQQQKEPPPESALFDVAPPSEDLLKSLPVEVIRAALSRLTSFDAPAPAVKSDVQAGERIRQLVHHLLRERGDALTVFHFECMMAALANPEGSARTVHELLLDMEKEGVAPSARLCRNALLVLAVHPDYVLRQTVLGIMKTYWFTVSASDAQVVLLGYLRDEQHELAYIRLTQMLEDNEAMEIWVLDIFVMEFARLGFLDEALALLIRRKHIKGADDGMHNVLYFALDAFSQSFFHEGTVFTWNALVRNGVLTPPDGVLENVLATSARHGDTKLATEAHGIIADRSRVQTHHYESLLETFMTAGDVDGALRIVCIWEGTGFRTSRNNLRSIIDYLIHEPDAAAGAERALKRVGRQAKLPPVAVGVIVEGIAQMAGVEQAMSLYAQFADLTGEPRPLTTIQNMMAWCGAGATRNGLVAEYRDRLAGQAGLDDSRRRSQTTYARLVAACLDAGDADLAFHFADRAIPGVTTPDKAPPWLKRLMQSAFAAEDPRIWAVIDRLGGTANNEEIMNMVRILAQQNMMSKKADEWRKETAAVAARQS</sequence>
<dbReference type="EMBL" id="CM047942">
    <property type="protein sequence ID" value="KAI9901599.1"/>
    <property type="molecule type" value="Genomic_DNA"/>
</dbReference>
<dbReference type="Proteomes" id="UP001163324">
    <property type="component" value="Chromosome 3"/>
</dbReference>
<evidence type="ECO:0000313" key="2">
    <source>
        <dbReference type="Proteomes" id="UP001163324"/>
    </source>
</evidence>
<accession>A0ACC0V595</accession>
<proteinExistence type="predicted"/>
<evidence type="ECO:0000313" key="1">
    <source>
        <dbReference type="EMBL" id="KAI9901599.1"/>
    </source>
</evidence>
<reference evidence="1" key="1">
    <citation type="submission" date="2022-10" db="EMBL/GenBank/DDBJ databases">
        <title>Complete Genome of Trichothecium roseum strain YXFP-22015, a Plant Pathogen Isolated from Citrus.</title>
        <authorList>
            <person name="Wang Y."/>
            <person name="Zhu L."/>
        </authorList>
    </citation>
    <scope>NUCLEOTIDE SEQUENCE</scope>
    <source>
        <strain evidence="1">YXFP-22015</strain>
    </source>
</reference>
<protein>
    <submittedName>
        <fullName evidence="1">Uncharacterized protein</fullName>
    </submittedName>
</protein>
<name>A0ACC0V595_9HYPO</name>
<organism evidence="1 2">
    <name type="scientific">Trichothecium roseum</name>
    <dbReference type="NCBI Taxonomy" id="47278"/>
    <lineage>
        <taxon>Eukaryota</taxon>
        <taxon>Fungi</taxon>
        <taxon>Dikarya</taxon>
        <taxon>Ascomycota</taxon>
        <taxon>Pezizomycotina</taxon>
        <taxon>Sordariomycetes</taxon>
        <taxon>Hypocreomycetidae</taxon>
        <taxon>Hypocreales</taxon>
        <taxon>Hypocreales incertae sedis</taxon>
        <taxon>Trichothecium</taxon>
    </lineage>
</organism>